<dbReference type="GO" id="GO:0020037">
    <property type="term" value="F:heme binding"/>
    <property type="evidence" value="ECO:0007669"/>
    <property type="project" value="InterPro"/>
</dbReference>
<keyword evidence="7" id="KW-0560">Oxidoreductase</keyword>
<comment type="cofactor">
    <cofactor evidence="1">
        <name>heme</name>
        <dbReference type="ChEBI" id="CHEBI:30413"/>
    </cofactor>
</comment>
<gene>
    <name evidence="11" type="ORF">AMTR_s00010p00212030</name>
</gene>
<evidence type="ECO:0000256" key="5">
    <source>
        <dbReference type="ARBA" id="ARBA00022723"/>
    </source>
</evidence>
<evidence type="ECO:0000313" key="12">
    <source>
        <dbReference type="Proteomes" id="UP000017836"/>
    </source>
</evidence>
<reference evidence="12" key="1">
    <citation type="journal article" date="2013" name="Science">
        <title>The Amborella genome and the evolution of flowering plants.</title>
        <authorList>
            <consortium name="Amborella Genome Project"/>
        </authorList>
    </citation>
    <scope>NUCLEOTIDE SEQUENCE [LARGE SCALE GENOMIC DNA]</scope>
</reference>
<dbReference type="OMA" id="CHGLIMK"/>
<keyword evidence="4 10" id="KW-0812">Transmembrane</keyword>
<evidence type="ECO:0000256" key="7">
    <source>
        <dbReference type="ARBA" id="ARBA00023002"/>
    </source>
</evidence>
<dbReference type="Gramene" id="ERM94234">
    <property type="protein sequence ID" value="ERM94234"/>
    <property type="gene ID" value="AMTR_s00010p00212030"/>
</dbReference>
<keyword evidence="5" id="KW-0479">Metal-binding</keyword>
<evidence type="ECO:0000256" key="4">
    <source>
        <dbReference type="ARBA" id="ARBA00022692"/>
    </source>
</evidence>
<evidence type="ECO:0000256" key="10">
    <source>
        <dbReference type="SAM" id="Phobius"/>
    </source>
</evidence>
<dbReference type="InterPro" id="IPR001128">
    <property type="entry name" value="Cyt_P450"/>
</dbReference>
<dbReference type="GO" id="GO:0016020">
    <property type="term" value="C:membrane"/>
    <property type="evidence" value="ECO:0007669"/>
    <property type="project" value="UniProtKB-SubCell"/>
</dbReference>
<evidence type="ECO:0000256" key="1">
    <source>
        <dbReference type="ARBA" id="ARBA00001971"/>
    </source>
</evidence>
<dbReference type="PANTHER" id="PTHR47947">
    <property type="entry name" value="CYTOCHROME P450 82C3-RELATED"/>
    <property type="match status" value="1"/>
</dbReference>
<dbReference type="Gene3D" id="1.10.630.10">
    <property type="entry name" value="Cytochrome P450"/>
    <property type="match status" value="1"/>
</dbReference>
<dbReference type="GO" id="GO:0004497">
    <property type="term" value="F:monooxygenase activity"/>
    <property type="evidence" value="ECO:0007669"/>
    <property type="project" value="InterPro"/>
</dbReference>
<name>W1NGB8_AMBTC</name>
<sequence>MRLNLGGTAQALAASLLVAWVLIRILLHGTTTKGKLLLEPLRWPLIGHLHLLMVDKPLHRVLASLADCHGLIMKLRMGQKPTLVVSDADIARECLTTHDRAFASRPMVAAGRTLGFDYTAIAWATYGPLWRDLRKVCTLELLSTRRLETLSHVRDEESANCLKRLYSVWEARKEEGQKVQVGIRVDMVLEVIKKMVGGRSSLRLGPEEEVMEFKELVEEAFYVSGLGDVMAVLGWIDLQGSERAMKKLREKTNIISQLRLDERSGDRSLRSLHPHLTGEISYQVHTPRNLVYAMNSDTSAVRLEWALASLLSNPEAMRKVKEELDTKIGKERRVEEADIANLPYL</sequence>
<evidence type="ECO:0000256" key="6">
    <source>
        <dbReference type="ARBA" id="ARBA00022989"/>
    </source>
</evidence>
<dbReference type="PRINTS" id="PR00463">
    <property type="entry name" value="EP450I"/>
</dbReference>
<keyword evidence="3" id="KW-0349">Heme</keyword>
<dbReference type="GO" id="GO:0016705">
    <property type="term" value="F:oxidoreductase activity, acting on paired donors, with incorporation or reduction of molecular oxygen"/>
    <property type="evidence" value="ECO:0007669"/>
    <property type="project" value="InterPro"/>
</dbReference>
<dbReference type="InterPro" id="IPR036396">
    <property type="entry name" value="Cyt_P450_sf"/>
</dbReference>
<dbReference type="PANTHER" id="PTHR47947:SF26">
    <property type="entry name" value="CYTOCHROME P450"/>
    <property type="match status" value="1"/>
</dbReference>
<dbReference type="HOGENOM" id="CLU_001570_4_0_1"/>
<organism evidence="11 12">
    <name type="scientific">Amborella trichopoda</name>
    <dbReference type="NCBI Taxonomy" id="13333"/>
    <lineage>
        <taxon>Eukaryota</taxon>
        <taxon>Viridiplantae</taxon>
        <taxon>Streptophyta</taxon>
        <taxon>Embryophyta</taxon>
        <taxon>Tracheophyta</taxon>
        <taxon>Spermatophyta</taxon>
        <taxon>Magnoliopsida</taxon>
        <taxon>Amborellales</taxon>
        <taxon>Amborellaceae</taxon>
        <taxon>Amborella</taxon>
    </lineage>
</organism>
<feature type="transmembrane region" description="Helical" evidence="10">
    <location>
        <begin position="6"/>
        <end position="27"/>
    </location>
</feature>
<proteinExistence type="predicted"/>
<dbReference type="GO" id="GO:0005506">
    <property type="term" value="F:iron ion binding"/>
    <property type="evidence" value="ECO:0007669"/>
    <property type="project" value="InterPro"/>
</dbReference>
<dbReference type="EMBL" id="KI397513">
    <property type="protein sequence ID" value="ERM94234.1"/>
    <property type="molecule type" value="Genomic_DNA"/>
</dbReference>
<comment type="subcellular location">
    <subcellularLocation>
        <location evidence="2">Membrane</location>
    </subcellularLocation>
</comment>
<dbReference type="InterPro" id="IPR002401">
    <property type="entry name" value="Cyt_P450_E_grp-I"/>
</dbReference>
<evidence type="ECO:0000256" key="3">
    <source>
        <dbReference type="ARBA" id="ARBA00022617"/>
    </source>
</evidence>
<evidence type="ECO:0000256" key="2">
    <source>
        <dbReference type="ARBA" id="ARBA00004370"/>
    </source>
</evidence>
<keyword evidence="8" id="KW-0408">Iron</keyword>
<dbReference type="InterPro" id="IPR050651">
    <property type="entry name" value="Plant_Cytochrome_P450_Monoox"/>
</dbReference>
<keyword evidence="9 10" id="KW-0472">Membrane</keyword>
<dbReference type="SUPFAM" id="SSF48264">
    <property type="entry name" value="Cytochrome P450"/>
    <property type="match status" value="1"/>
</dbReference>
<protein>
    <recommendedName>
        <fullName evidence="13">Cytochrome P450</fullName>
    </recommendedName>
</protein>
<evidence type="ECO:0008006" key="13">
    <source>
        <dbReference type="Google" id="ProtNLM"/>
    </source>
</evidence>
<dbReference type="Proteomes" id="UP000017836">
    <property type="component" value="Unassembled WGS sequence"/>
</dbReference>
<dbReference type="Pfam" id="PF00067">
    <property type="entry name" value="p450"/>
    <property type="match status" value="1"/>
</dbReference>
<dbReference type="eggNOG" id="KOG0156">
    <property type="taxonomic scope" value="Eukaryota"/>
</dbReference>
<dbReference type="AlphaFoldDB" id="W1NGB8"/>
<evidence type="ECO:0000256" key="9">
    <source>
        <dbReference type="ARBA" id="ARBA00023136"/>
    </source>
</evidence>
<keyword evidence="12" id="KW-1185">Reference proteome</keyword>
<evidence type="ECO:0000313" key="11">
    <source>
        <dbReference type="EMBL" id="ERM94234.1"/>
    </source>
</evidence>
<evidence type="ECO:0000256" key="8">
    <source>
        <dbReference type="ARBA" id="ARBA00023004"/>
    </source>
</evidence>
<accession>W1NGB8</accession>
<keyword evidence="6 10" id="KW-1133">Transmembrane helix</keyword>